<reference evidence="1" key="1">
    <citation type="journal article" date="2020" name="Nature">
        <title>Giant virus diversity and host interactions through global metagenomics.</title>
        <authorList>
            <person name="Schulz F."/>
            <person name="Roux S."/>
            <person name="Paez-Espino D."/>
            <person name="Jungbluth S."/>
            <person name="Walsh D.A."/>
            <person name="Denef V.J."/>
            <person name="McMahon K.D."/>
            <person name="Konstantinidis K.T."/>
            <person name="Eloe-Fadrosh E.A."/>
            <person name="Kyrpides N.C."/>
            <person name="Woyke T."/>
        </authorList>
    </citation>
    <scope>NUCLEOTIDE SEQUENCE</scope>
    <source>
        <strain evidence="1">GVMAG-M-3300027963-41</strain>
    </source>
</reference>
<proteinExistence type="predicted"/>
<sequence length="195" mass="21296">MSTLSFAPVMPNPSGSACFTSTDPHYSETGAPARMADGRLVTDYRPRCYQYPLLAAQTWGDNDARARMVHGADELMRAAREMNDRKNTATSCDDTMVPELYKRVCTWEGCKTIPGNFQGIGTGRIYVPSAAGNASSPQALSDEDVPQIPQTWTRQPPRMPSQCAVDDPEAQWLYKGDVVNYGGGAKSHPYSAPRA</sequence>
<name>A0A6C0LS62_9ZZZZ</name>
<dbReference type="EMBL" id="MN740535">
    <property type="protein sequence ID" value="QHU32102.1"/>
    <property type="molecule type" value="Genomic_DNA"/>
</dbReference>
<organism evidence="1">
    <name type="scientific">viral metagenome</name>
    <dbReference type="NCBI Taxonomy" id="1070528"/>
    <lineage>
        <taxon>unclassified sequences</taxon>
        <taxon>metagenomes</taxon>
        <taxon>organismal metagenomes</taxon>
    </lineage>
</organism>
<evidence type="ECO:0000313" key="1">
    <source>
        <dbReference type="EMBL" id="QHU32102.1"/>
    </source>
</evidence>
<accession>A0A6C0LS62</accession>
<protein>
    <submittedName>
        <fullName evidence="1">Uncharacterized protein</fullName>
    </submittedName>
</protein>
<dbReference type="AlphaFoldDB" id="A0A6C0LS62"/>